<evidence type="ECO:0000313" key="2">
    <source>
        <dbReference type="EMBL" id="VDD91289.1"/>
    </source>
</evidence>
<dbReference type="OrthoDB" id="2160638at2759"/>
<reference evidence="2 3" key="2">
    <citation type="submission" date="2018-10" db="EMBL/GenBank/DDBJ databases">
        <authorList>
            <consortium name="Pathogen Informatics"/>
        </authorList>
    </citation>
    <scope>NUCLEOTIDE SEQUENCE [LARGE SCALE GENOMIC DNA]</scope>
</reference>
<feature type="compositionally biased region" description="Basic residues" evidence="1">
    <location>
        <begin position="248"/>
        <end position="259"/>
    </location>
</feature>
<feature type="region of interest" description="Disordered" evidence="1">
    <location>
        <begin position="110"/>
        <end position="133"/>
    </location>
</feature>
<keyword evidence="3" id="KW-1185">Reference proteome</keyword>
<evidence type="ECO:0000313" key="3">
    <source>
        <dbReference type="Proteomes" id="UP000274131"/>
    </source>
</evidence>
<organism evidence="4">
    <name type="scientific">Enterobius vermicularis</name>
    <name type="common">Human pinworm</name>
    <dbReference type="NCBI Taxonomy" id="51028"/>
    <lineage>
        <taxon>Eukaryota</taxon>
        <taxon>Metazoa</taxon>
        <taxon>Ecdysozoa</taxon>
        <taxon>Nematoda</taxon>
        <taxon>Chromadorea</taxon>
        <taxon>Rhabditida</taxon>
        <taxon>Spirurina</taxon>
        <taxon>Oxyuridomorpha</taxon>
        <taxon>Oxyuroidea</taxon>
        <taxon>Oxyuridae</taxon>
        <taxon>Enterobius</taxon>
    </lineage>
</organism>
<dbReference type="STRING" id="51028.A0A0N4V801"/>
<dbReference type="PROSITE" id="PS50896">
    <property type="entry name" value="LISH"/>
    <property type="match status" value="1"/>
</dbReference>
<dbReference type="WBParaSite" id="EVEC_0000644501-mRNA-1">
    <property type="protein sequence ID" value="EVEC_0000644501-mRNA-1"/>
    <property type="gene ID" value="EVEC_0000644501"/>
</dbReference>
<dbReference type="InterPro" id="IPR006594">
    <property type="entry name" value="LisH"/>
</dbReference>
<gene>
    <name evidence="2" type="ORF">EVEC_LOCUS6040</name>
</gene>
<reference evidence="4" key="1">
    <citation type="submission" date="2017-02" db="UniProtKB">
        <authorList>
            <consortium name="WormBaseParasite"/>
        </authorList>
    </citation>
    <scope>IDENTIFICATION</scope>
</reference>
<protein>
    <submittedName>
        <fullName evidence="4">LisH domain-containing protein</fullName>
    </submittedName>
</protein>
<accession>A0A0N4V801</accession>
<dbReference type="Proteomes" id="UP000274131">
    <property type="component" value="Unassembled WGS sequence"/>
</dbReference>
<dbReference type="AlphaFoldDB" id="A0A0N4V801"/>
<feature type="region of interest" description="Disordered" evidence="1">
    <location>
        <begin position="169"/>
        <end position="196"/>
    </location>
</feature>
<proteinExistence type="predicted"/>
<feature type="compositionally biased region" description="Polar residues" evidence="1">
    <location>
        <begin position="210"/>
        <end position="232"/>
    </location>
</feature>
<dbReference type="EMBL" id="UXUI01008355">
    <property type="protein sequence ID" value="VDD91289.1"/>
    <property type="molecule type" value="Genomic_DNA"/>
</dbReference>
<name>A0A0N4V801_ENTVE</name>
<feature type="compositionally biased region" description="Polar residues" evidence="1">
    <location>
        <begin position="169"/>
        <end position="183"/>
    </location>
</feature>
<sequence length="259" mass="28522">MDDETDLKHAVVEKLEKNGTLSRIQAELRAAIFLAIEDDSQTEELNQTARTYPLECALIYHFLRQNKLPASAAVFEKEVNGRLFALDELQEQLRGCHELCSVFSSLLTNQNPSSTPREGMTECQSPISDPQKISNNEIPEICDHTSENLAASNIEVVEKNEATNANYTANKKSLDLQTTNHSKSSTSSASSAGEGTEIKSANEILPSINSLPRLTAPNSSVNSRNPLQTNPFTKHLNDLLDDDDSKKTPGKHLKQLVGF</sequence>
<evidence type="ECO:0000256" key="1">
    <source>
        <dbReference type="SAM" id="MobiDB-lite"/>
    </source>
</evidence>
<feature type="region of interest" description="Disordered" evidence="1">
    <location>
        <begin position="210"/>
        <end position="259"/>
    </location>
</feature>
<feature type="compositionally biased region" description="Low complexity" evidence="1">
    <location>
        <begin position="184"/>
        <end position="195"/>
    </location>
</feature>
<evidence type="ECO:0000313" key="4">
    <source>
        <dbReference type="WBParaSite" id="EVEC_0000644501-mRNA-1"/>
    </source>
</evidence>